<feature type="region of interest" description="Disordered" evidence="1">
    <location>
        <begin position="1"/>
        <end position="44"/>
    </location>
</feature>
<dbReference type="Proteomes" id="UP000765509">
    <property type="component" value="Unassembled WGS sequence"/>
</dbReference>
<organism evidence="2 3">
    <name type="scientific">Austropuccinia psidii MF-1</name>
    <dbReference type="NCBI Taxonomy" id="1389203"/>
    <lineage>
        <taxon>Eukaryota</taxon>
        <taxon>Fungi</taxon>
        <taxon>Dikarya</taxon>
        <taxon>Basidiomycota</taxon>
        <taxon>Pucciniomycotina</taxon>
        <taxon>Pucciniomycetes</taxon>
        <taxon>Pucciniales</taxon>
        <taxon>Sphaerophragmiaceae</taxon>
        <taxon>Austropuccinia</taxon>
    </lineage>
</organism>
<reference evidence="2" key="1">
    <citation type="submission" date="2021-03" db="EMBL/GenBank/DDBJ databases">
        <title>Draft genome sequence of rust myrtle Austropuccinia psidii MF-1, a brazilian biotype.</title>
        <authorList>
            <person name="Quecine M.C."/>
            <person name="Pachon D.M.R."/>
            <person name="Bonatelli M.L."/>
            <person name="Correr F.H."/>
            <person name="Franceschini L.M."/>
            <person name="Leite T.F."/>
            <person name="Margarido G.R.A."/>
            <person name="Almeida C.A."/>
            <person name="Ferrarezi J.A."/>
            <person name="Labate C.A."/>
        </authorList>
    </citation>
    <scope>NUCLEOTIDE SEQUENCE</scope>
    <source>
        <strain evidence="2">MF-1</strain>
    </source>
</reference>
<protein>
    <submittedName>
        <fullName evidence="2">Uncharacterized protein</fullName>
    </submittedName>
</protein>
<evidence type="ECO:0000313" key="2">
    <source>
        <dbReference type="EMBL" id="MBW0533239.1"/>
    </source>
</evidence>
<comment type="caution">
    <text evidence="2">The sequence shown here is derived from an EMBL/GenBank/DDBJ whole genome shotgun (WGS) entry which is preliminary data.</text>
</comment>
<gene>
    <name evidence="2" type="ORF">O181_072954</name>
</gene>
<keyword evidence="3" id="KW-1185">Reference proteome</keyword>
<name>A0A9Q3F663_9BASI</name>
<evidence type="ECO:0000313" key="3">
    <source>
        <dbReference type="Proteomes" id="UP000765509"/>
    </source>
</evidence>
<accession>A0A9Q3F663</accession>
<dbReference type="EMBL" id="AVOT02038377">
    <property type="protein sequence ID" value="MBW0533239.1"/>
    <property type="molecule type" value="Genomic_DNA"/>
</dbReference>
<dbReference type="AlphaFoldDB" id="A0A9Q3F663"/>
<proteinExistence type="predicted"/>
<sequence length="138" mass="16225">MLGLDRKGKELQDRKFKAKPSKRIKMKHTNPLKKKIPGSYHEEDEAEEEIRVLIPTKYKKTQEGKEVDNDDIKIISRNKNKEGLRQELQKMELKDKVKSTAINPKLIIEHVMKKIFEQKINLTLEEILSMSPTFIDKL</sequence>
<feature type="compositionally biased region" description="Basic residues" evidence="1">
    <location>
        <begin position="16"/>
        <end position="36"/>
    </location>
</feature>
<feature type="compositionally biased region" description="Basic and acidic residues" evidence="1">
    <location>
        <begin position="1"/>
        <end position="15"/>
    </location>
</feature>
<evidence type="ECO:0000256" key="1">
    <source>
        <dbReference type="SAM" id="MobiDB-lite"/>
    </source>
</evidence>